<comment type="caution">
    <text evidence="9">The sequence shown here is derived from an EMBL/GenBank/DDBJ whole genome shotgun (WGS) entry which is preliminary data.</text>
</comment>
<proteinExistence type="predicted"/>
<dbReference type="InterPro" id="IPR004815">
    <property type="entry name" value="Lon_bac/euk-typ"/>
</dbReference>
<dbReference type="GO" id="GO:0006508">
    <property type="term" value="P:proteolysis"/>
    <property type="evidence" value="ECO:0007669"/>
    <property type="project" value="UniProtKB-KW"/>
</dbReference>
<dbReference type="GO" id="GO:0030163">
    <property type="term" value="P:protein catabolic process"/>
    <property type="evidence" value="ECO:0007669"/>
    <property type="project" value="InterPro"/>
</dbReference>
<dbReference type="Pfam" id="PF00004">
    <property type="entry name" value="AAA"/>
    <property type="match status" value="1"/>
</dbReference>
<dbReference type="PANTHER" id="PTHR10046">
    <property type="entry name" value="ATP DEPENDENT LON PROTEASE FAMILY MEMBER"/>
    <property type="match status" value="1"/>
</dbReference>
<dbReference type="GO" id="GO:0016887">
    <property type="term" value="F:ATP hydrolysis activity"/>
    <property type="evidence" value="ECO:0007669"/>
    <property type="project" value="InterPro"/>
</dbReference>
<dbReference type="InterPro" id="IPR003593">
    <property type="entry name" value="AAA+_ATPase"/>
</dbReference>
<evidence type="ECO:0000256" key="6">
    <source>
        <dbReference type="ARBA" id="ARBA00050665"/>
    </source>
</evidence>
<protein>
    <recommendedName>
        <fullName evidence="7">endopeptidase La</fullName>
        <ecNumber evidence="7">3.4.21.53</ecNumber>
    </recommendedName>
</protein>
<keyword evidence="3" id="KW-0378">Hydrolase</keyword>
<dbReference type="SMART" id="SM00464">
    <property type="entry name" value="LON"/>
    <property type="match status" value="1"/>
</dbReference>
<accession>A0A8S1R8R2</accession>
<keyword evidence="5" id="KW-0067">ATP-binding</keyword>
<dbReference type="InterPro" id="IPR008269">
    <property type="entry name" value="Lon_proteolytic"/>
</dbReference>
<evidence type="ECO:0000256" key="7">
    <source>
        <dbReference type="ARBA" id="ARBA00066743"/>
    </source>
</evidence>
<comment type="catalytic activity">
    <reaction evidence="6">
        <text>Hydrolysis of proteins in presence of ATP.</text>
        <dbReference type="EC" id="3.4.21.53"/>
    </reaction>
</comment>
<dbReference type="Pfam" id="PF05362">
    <property type="entry name" value="Lon_C"/>
    <property type="match status" value="1"/>
</dbReference>
<dbReference type="FunFam" id="1.10.8.60:FF:000324">
    <property type="entry name" value="Lon protease homolog"/>
    <property type="match status" value="1"/>
</dbReference>
<dbReference type="Pfam" id="PF22667">
    <property type="entry name" value="Lon_lid"/>
    <property type="match status" value="1"/>
</dbReference>
<evidence type="ECO:0000256" key="5">
    <source>
        <dbReference type="ARBA" id="ARBA00022840"/>
    </source>
</evidence>
<name>A0A8S1R8R2_9CILI</name>
<keyword evidence="1" id="KW-0645">Protease</keyword>
<evidence type="ECO:0000256" key="4">
    <source>
        <dbReference type="ARBA" id="ARBA00022825"/>
    </source>
</evidence>
<evidence type="ECO:0000313" key="9">
    <source>
        <dbReference type="EMBL" id="CAD8123703.1"/>
    </source>
</evidence>
<evidence type="ECO:0000256" key="1">
    <source>
        <dbReference type="ARBA" id="ARBA00022670"/>
    </source>
</evidence>
<dbReference type="Proteomes" id="UP000692954">
    <property type="component" value="Unassembled WGS sequence"/>
</dbReference>
<keyword evidence="2" id="KW-0547">Nucleotide-binding</keyword>
<dbReference type="FunFam" id="3.40.50.300:FF:000021">
    <property type="entry name" value="Lon protease homolog"/>
    <property type="match status" value="1"/>
</dbReference>
<evidence type="ECO:0000256" key="3">
    <source>
        <dbReference type="ARBA" id="ARBA00022801"/>
    </source>
</evidence>
<dbReference type="InterPro" id="IPR027065">
    <property type="entry name" value="Lon_Prtase"/>
</dbReference>
<dbReference type="SMART" id="SM00382">
    <property type="entry name" value="AAA"/>
    <property type="match status" value="1"/>
</dbReference>
<dbReference type="Pfam" id="PF02190">
    <property type="entry name" value="LON_substr_bdg"/>
    <property type="match status" value="1"/>
</dbReference>
<evidence type="ECO:0000313" key="10">
    <source>
        <dbReference type="Proteomes" id="UP000692954"/>
    </source>
</evidence>
<gene>
    <name evidence="9" type="ORF">PSON_ATCC_30995.1.T1460129</name>
</gene>
<dbReference type="InterPro" id="IPR003111">
    <property type="entry name" value="Lon_prtase_N"/>
</dbReference>
<feature type="domain" description="Lon N-terminal" evidence="8">
    <location>
        <begin position="1"/>
        <end position="191"/>
    </location>
</feature>
<dbReference type="GO" id="GO:0005524">
    <property type="term" value="F:ATP binding"/>
    <property type="evidence" value="ECO:0007669"/>
    <property type="project" value="UniProtKB-KW"/>
</dbReference>
<dbReference type="EC" id="3.4.21.53" evidence="7"/>
<dbReference type="EMBL" id="CAJJDN010000146">
    <property type="protein sequence ID" value="CAD8123703.1"/>
    <property type="molecule type" value="Genomic_DNA"/>
</dbReference>
<dbReference type="PROSITE" id="PS51787">
    <property type="entry name" value="LON_N"/>
    <property type="match status" value="1"/>
</dbReference>
<dbReference type="PIRSF" id="PIRSF001174">
    <property type="entry name" value="Lon_proteas"/>
    <property type="match status" value="1"/>
</dbReference>
<reference evidence="9" key="1">
    <citation type="submission" date="2021-01" db="EMBL/GenBank/DDBJ databases">
        <authorList>
            <consortium name="Genoscope - CEA"/>
            <person name="William W."/>
        </authorList>
    </citation>
    <scope>NUCLEOTIDE SEQUENCE</scope>
</reference>
<dbReference type="GO" id="GO:0004176">
    <property type="term" value="F:ATP-dependent peptidase activity"/>
    <property type="evidence" value="ECO:0007669"/>
    <property type="project" value="InterPro"/>
</dbReference>
<dbReference type="InterPro" id="IPR054594">
    <property type="entry name" value="Lon_lid"/>
</dbReference>
<dbReference type="OrthoDB" id="2411602at2759"/>
<dbReference type="GO" id="GO:0004252">
    <property type="term" value="F:serine-type endopeptidase activity"/>
    <property type="evidence" value="ECO:0007669"/>
    <property type="project" value="UniProtKB-EC"/>
</dbReference>
<organism evidence="9 10">
    <name type="scientific">Paramecium sonneborni</name>
    <dbReference type="NCBI Taxonomy" id="65129"/>
    <lineage>
        <taxon>Eukaryota</taxon>
        <taxon>Sar</taxon>
        <taxon>Alveolata</taxon>
        <taxon>Ciliophora</taxon>
        <taxon>Intramacronucleata</taxon>
        <taxon>Oligohymenophorea</taxon>
        <taxon>Peniculida</taxon>
        <taxon>Parameciidae</taxon>
        <taxon>Paramecium</taxon>
    </lineage>
</organism>
<evidence type="ECO:0000256" key="2">
    <source>
        <dbReference type="ARBA" id="ARBA00022741"/>
    </source>
</evidence>
<keyword evidence="10" id="KW-1185">Reference proteome</keyword>
<keyword evidence="4" id="KW-0720">Serine protease</keyword>
<evidence type="ECO:0000259" key="8">
    <source>
        <dbReference type="PROSITE" id="PS51787"/>
    </source>
</evidence>
<dbReference type="InterPro" id="IPR003959">
    <property type="entry name" value="ATPase_AAA_core"/>
</dbReference>
<dbReference type="AlphaFoldDB" id="A0A8S1R8R2"/>
<sequence length="704" mass="80959">MQYLNLFIQPISSAVVFPYSSLQLHNVDYYNQSLHSQYIGLVSQIDDTQHNVETISNYSQYGTLVHIRSKQEESSNIYTAFAFTRFRINSFCQFSPFLVANVEILIDDIQNSDTEILGAFKEAIKIYMENFSLLRNALLKQKIDEEQNLLKLYYQVSSRIQIPFHQKIRLLQMNDNNERISTLMQYLNNKMSQYTTNNELEQKLKQELISEMQNNGDNLLNQFQQIVPQIQELEQDYQKQYVEQLPWGIIHPESIISMSQCKEILDKRHHGLEMAKQRILQFLAIKLLTKSTGSIICLHGNPGVGKTSLAQSIAESLGRPFQKISLGGVSDEAQIRGHRKTYVGAQAGMIMEAIKKAKCINPVILLDEIDKINQYTVGSALLEVLDPEQNKTFLDNYVNEEFNLSQVLFISTANYVQEIQPALRDRLEMIEIPSYTIDEKEKIAMLHLIPKQLELNGIVGKVDFNKEMIRYLIMNYTNESGLRQLERQINSIFRNIALQQVRGKRKGYYNINKGFINQCLGEATIIYKNISLRLQTVGMCKGLNDGMNILEVIKNKGQGSLFQQSKDQYIVEQGITALSYLRNCFKHIQFQNWDIYIANQNCLGVCVVVAMVSLFMNKKVKSNVAFAGELTLKGSILRQDNLRDNIIQAAEFGVEIIIIPSQNVGDIQNLEPLIKQKIRLVDHIEEVFQLAFEDGFTYYHYPNL</sequence>